<evidence type="ECO:0000313" key="1">
    <source>
        <dbReference type="EMBL" id="CCG42481.1"/>
    </source>
</evidence>
<dbReference type="InterPro" id="IPR053842">
    <property type="entry name" value="NikA-like"/>
</dbReference>
<organism evidence="1 2">
    <name type="scientific">Magnetospirillum molischianum DSM 120</name>
    <dbReference type="NCBI Taxonomy" id="1150626"/>
    <lineage>
        <taxon>Bacteria</taxon>
        <taxon>Pseudomonadati</taxon>
        <taxon>Pseudomonadota</taxon>
        <taxon>Alphaproteobacteria</taxon>
        <taxon>Rhodospirillales</taxon>
        <taxon>Rhodospirillaceae</taxon>
        <taxon>Magnetospirillum</taxon>
    </lineage>
</organism>
<name>H8FVU3_MAGML</name>
<dbReference type="Proteomes" id="UP000004169">
    <property type="component" value="Unassembled WGS sequence"/>
</dbReference>
<dbReference type="STRING" id="1150626.PHAMO_40042"/>
<dbReference type="eggNOG" id="ENOG50330QZ">
    <property type="taxonomic scope" value="Bacteria"/>
</dbReference>
<keyword evidence="2" id="KW-1185">Reference proteome</keyword>
<dbReference type="Pfam" id="PF21983">
    <property type="entry name" value="NikA-like"/>
    <property type="match status" value="1"/>
</dbReference>
<dbReference type="AlphaFoldDB" id="H8FVU3"/>
<proteinExistence type="predicted"/>
<comment type="caution">
    <text evidence="1">The sequence shown here is derived from an EMBL/GenBank/DDBJ whole genome shotgun (WGS) entry which is preliminary data.</text>
</comment>
<protein>
    <submittedName>
        <fullName evidence="1">OriT binding protein (Modular protein)</fullName>
    </submittedName>
</protein>
<dbReference type="EMBL" id="CAHP01000034">
    <property type="protein sequence ID" value="CCG42481.1"/>
    <property type="molecule type" value="Genomic_DNA"/>
</dbReference>
<gene>
    <name evidence="1" type="ORF">PHAMO_40042</name>
</gene>
<accession>H8FVU3</accession>
<reference evidence="1 2" key="1">
    <citation type="journal article" date="2012" name="J. Bacteriol.">
        <title>Draft Genome Sequence of the Purple Photosynthetic Bacterium Phaeospirillum molischianum DSM120, a Particularly Versatile Bacterium.</title>
        <authorList>
            <person name="Duquesne K."/>
            <person name="Prima V."/>
            <person name="Ji B."/>
            <person name="Rouy Z."/>
            <person name="Medigue C."/>
            <person name="Talla E."/>
            <person name="Sturgis J.N."/>
        </authorList>
    </citation>
    <scope>NUCLEOTIDE SEQUENCE [LARGE SCALE GENOMIC DNA]</scope>
    <source>
        <strain evidence="2">DSM120</strain>
    </source>
</reference>
<evidence type="ECO:0000313" key="2">
    <source>
        <dbReference type="Proteomes" id="UP000004169"/>
    </source>
</evidence>
<sequence length="153" mass="16752">MLVQEPLAPGEGPGRAAPQFLKRIKDYTMSTERNRVKVSFTADERAQVDALADQLKLSVSELLRRLALGTRLPDPTDFVAAQAIRDLLKINADQARLGNLLKLALDVGADDLSPAHLARIEGLLVEIATVQAALKATVHAIHYQHHPRAKQPE</sequence>